<organism evidence="2 3">
    <name type="scientific">Burkholderia pseudomallei (strain 1106a)</name>
    <dbReference type="NCBI Taxonomy" id="357348"/>
    <lineage>
        <taxon>Bacteria</taxon>
        <taxon>Pseudomonadati</taxon>
        <taxon>Pseudomonadota</taxon>
        <taxon>Betaproteobacteria</taxon>
        <taxon>Burkholderiales</taxon>
        <taxon>Burkholderiaceae</taxon>
        <taxon>Burkholderia</taxon>
        <taxon>pseudomallei group</taxon>
    </lineage>
</organism>
<feature type="region of interest" description="Disordered" evidence="1">
    <location>
        <begin position="1"/>
        <end position="38"/>
    </location>
</feature>
<name>A3P0T2_BURP0</name>
<dbReference type="KEGG" id="bpl:BURPS1106A_3983"/>
<dbReference type="HOGENOM" id="CLU_3325593_0_0_4"/>
<evidence type="ECO:0000256" key="1">
    <source>
        <dbReference type="SAM" id="MobiDB-lite"/>
    </source>
</evidence>
<dbReference type="AlphaFoldDB" id="A3P0T2"/>
<evidence type="ECO:0000313" key="3">
    <source>
        <dbReference type="Proteomes" id="UP000006738"/>
    </source>
</evidence>
<evidence type="ECO:0000313" key="2">
    <source>
        <dbReference type="EMBL" id="ABN89928.1"/>
    </source>
</evidence>
<gene>
    <name evidence="2" type="ordered locus">BURPS1106A_3983</name>
</gene>
<protein>
    <submittedName>
        <fullName evidence="2">Uncharacterized protein</fullName>
    </submittedName>
</protein>
<feature type="compositionally biased region" description="Pro residues" evidence="1">
    <location>
        <begin position="26"/>
        <end position="38"/>
    </location>
</feature>
<reference evidence="2 3" key="1">
    <citation type="submission" date="2007-02" db="EMBL/GenBank/DDBJ databases">
        <authorList>
            <person name="DeShazer D."/>
            <person name="Woods D.E."/>
            <person name="Nierman W.C."/>
        </authorList>
    </citation>
    <scope>NUCLEOTIDE SEQUENCE [LARGE SCALE GENOMIC DNA]</scope>
    <source>
        <strain evidence="2 3">1106a</strain>
    </source>
</reference>
<sequence length="38" mass="4215">MTPQSACRSSESSPLRRNLTMFVRPSPEPVDPEPVPFA</sequence>
<proteinExistence type="predicted"/>
<accession>A3P0T2</accession>
<feature type="compositionally biased region" description="Polar residues" evidence="1">
    <location>
        <begin position="1"/>
        <end position="15"/>
    </location>
</feature>
<dbReference type="EMBL" id="CP000572">
    <property type="protein sequence ID" value="ABN89928.1"/>
    <property type="molecule type" value="Genomic_DNA"/>
</dbReference>
<dbReference type="Proteomes" id="UP000006738">
    <property type="component" value="Chromosome I"/>
</dbReference>